<evidence type="ECO:0000256" key="2">
    <source>
        <dbReference type="ARBA" id="ARBA00008560"/>
    </source>
</evidence>
<dbReference type="EMBL" id="AJWJ01000019">
    <property type="protein sequence ID" value="KAF2077795.1"/>
    <property type="molecule type" value="Genomic_DNA"/>
</dbReference>
<keyword evidence="5" id="KW-0496">Mitochondrion</keyword>
<comment type="subcellular location">
    <subcellularLocation>
        <location evidence="1">Mitochondrion</location>
    </subcellularLocation>
</comment>
<dbReference type="Proteomes" id="UP000695562">
    <property type="component" value="Unassembled WGS sequence"/>
</dbReference>
<evidence type="ECO:0000256" key="5">
    <source>
        <dbReference type="ARBA" id="ARBA00023128"/>
    </source>
</evidence>
<reference evidence="8" key="1">
    <citation type="submission" date="2020-01" db="EMBL/GenBank/DDBJ databases">
        <title>Development of genomics and gene disruption for Polysphondylium violaceum indicates a role for the polyketide synthase stlB in stalk morphogenesis.</title>
        <authorList>
            <person name="Narita B."/>
            <person name="Kawabe Y."/>
            <person name="Kin K."/>
            <person name="Saito T."/>
            <person name="Gibbs R."/>
            <person name="Kuspa A."/>
            <person name="Muzny D."/>
            <person name="Queller D."/>
            <person name="Richards S."/>
            <person name="Strassman J."/>
            <person name="Sucgang R."/>
            <person name="Worley K."/>
            <person name="Schaap P."/>
        </authorList>
    </citation>
    <scope>NUCLEOTIDE SEQUENCE</scope>
    <source>
        <strain evidence="8">QSvi11</strain>
    </source>
</reference>
<keyword evidence="6" id="KW-0687">Ribonucleoprotein</keyword>
<evidence type="ECO:0000256" key="1">
    <source>
        <dbReference type="ARBA" id="ARBA00004173"/>
    </source>
</evidence>
<accession>A0A8J4Q1Z4</accession>
<sequence length="114" mass="13253">MNRLTLLGSVAQKYRFVTPVEQVIVGGRLFNAPNRYINNQIQHQEQAQPELPIEAEQGEIELTAVPKKRVSYTRNRKRNSSKKYENIHNYTVCQKCHSPVLMHCVCMVCIRKKL</sequence>
<proteinExistence type="inferred from homology"/>
<evidence type="ECO:0000313" key="9">
    <source>
        <dbReference type="Proteomes" id="UP000695562"/>
    </source>
</evidence>
<keyword evidence="4" id="KW-0689">Ribosomal protein</keyword>
<dbReference type="Pfam" id="PF01783">
    <property type="entry name" value="Ribosomal_L32p"/>
    <property type="match status" value="1"/>
</dbReference>
<evidence type="ECO:0000256" key="6">
    <source>
        <dbReference type="ARBA" id="ARBA00023274"/>
    </source>
</evidence>
<dbReference type="OrthoDB" id="2014905at2759"/>
<dbReference type="InterPro" id="IPR051991">
    <property type="entry name" value="Mitoribosomal_protein_bL32"/>
</dbReference>
<protein>
    <recommendedName>
        <fullName evidence="7">Large ribosomal subunit protein bL32m</fullName>
    </recommendedName>
</protein>
<dbReference type="AlphaFoldDB" id="A0A8J4Q1Z4"/>
<evidence type="ECO:0000256" key="4">
    <source>
        <dbReference type="ARBA" id="ARBA00022980"/>
    </source>
</evidence>
<evidence type="ECO:0000256" key="7">
    <source>
        <dbReference type="ARBA" id="ARBA00039935"/>
    </source>
</evidence>
<dbReference type="PANTHER" id="PTHR21026">
    <property type="entry name" value="39S RIBOSOMAL PROTEIN L32, MITOCHONDRIAL"/>
    <property type="match status" value="1"/>
</dbReference>
<dbReference type="SUPFAM" id="SSF57829">
    <property type="entry name" value="Zn-binding ribosomal proteins"/>
    <property type="match status" value="1"/>
</dbReference>
<dbReference type="InterPro" id="IPR002677">
    <property type="entry name" value="Ribosomal_bL32"/>
</dbReference>
<name>A0A8J4Q1Z4_9MYCE</name>
<keyword evidence="3" id="KW-0809">Transit peptide</keyword>
<evidence type="ECO:0000313" key="8">
    <source>
        <dbReference type="EMBL" id="KAF2077795.1"/>
    </source>
</evidence>
<dbReference type="NCBIfam" id="TIGR01031">
    <property type="entry name" value="rpmF_bact"/>
    <property type="match status" value="1"/>
</dbReference>
<organism evidence="8 9">
    <name type="scientific">Polysphondylium violaceum</name>
    <dbReference type="NCBI Taxonomy" id="133409"/>
    <lineage>
        <taxon>Eukaryota</taxon>
        <taxon>Amoebozoa</taxon>
        <taxon>Evosea</taxon>
        <taxon>Eumycetozoa</taxon>
        <taxon>Dictyostelia</taxon>
        <taxon>Dictyosteliales</taxon>
        <taxon>Dictyosteliaceae</taxon>
        <taxon>Polysphondylium</taxon>
    </lineage>
</organism>
<dbReference type="GO" id="GO:0006412">
    <property type="term" value="P:translation"/>
    <property type="evidence" value="ECO:0007669"/>
    <property type="project" value="InterPro"/>
</dbReference>
<gene>
    <name evidence="8" type="ORF">CYY_000916</name>
</gene>
<dbReference type="GO" id="GO:0005762">
    <property type="term" value="C:mitochondrial large ribosomal subunit"/>
    <property type="evidence" value="ECO:0007669"/>
    <property type="project" value="TreeGrafter"/>
</dbReference>
<dbReference type="GO" id="GO:0003735">
    <property type="term" value="F:structural constituent of ribosome"/>
    <property type="evidence" value="ECO:0007669"/>
    <property type="project" value="InterPro"/>
</dbReference>
<evidence type="ECO:0000256" key="3">
    <source>
        <dbReference type="ARBA" id="ARBA00022946"/>
    </source>
</evidence>
<dbReference type="PANTHER" id="PTHR21026:SF2">
    <property type="entry name" value="LARGE RIBOSOMAL SUBUNIT PROTEIN BL32M"/>
    <property type="match status" value="1"/>
</dbReference>
<dbReference type="InterPro" id="IPR011332">
    <property type="entry name" value="Ribosomal_zn-bd"/>
</dbReference>
<comment type="caution">
    <text evidence="8">The sequence shown here is derived from an EMBL/GenBank/DDBJ whole genome shotgun (WGS) entry which is preliminary data.</text>
</comment>
<comment type="similarity">
    <text evidence="2">Belongs to the bacterial ribosomal protein bL32 family.</text>
</comment>
<keyword evidence="9" id="KW-1185">Reference proteome</keyword>